<proteinExistence type="predicted"/>
<dbReference type="EMBL" id="LAZR01055760">
    <property type="protein sequence ID" value="KKK75662.1"/>
    <property type="molecule type" value="Genomic_DNA"/>
</dbReference>
<organism evidence="1">
    <name type="scientific">marine sediment metagenome</name>
    <dbReference type="NCBI Taxonomy" id="412755"/>
    <lineage>
        <taxon>unclassified sequences</taxon>
        <taxon>metagenomes</taxon>
        <taxon>ecological metagenomes</taxon>
    </lineage>
</organism>
<protein>
    <submittedName>
        <fullName evidence="1">Uncharacterized protein</fullName>
    </submittedName>
</protein>
<gene>
    <name evidence="1" type="ORF">LCGC14_2871430</name>
</gene>
<sequence length="87" mass="9871">VLLDAGFENVRLKKIAGLSERIGIYFLVKLFNRGQSSKKQVLIPMGLWRLANNAISAMMRFTVLANPLFLTNSALLHCEKRRPLIDE</sequence>
<evidence type="ECO:0000313" key="1">
    <source>
        <dbReference type="EMBL" id="KKK75662.1"/>
    </source>
</evidence>
<feature type="non-terminal residue" evidence="1">
    <location>
        <position position="1"/>
    </location>
</feature>
<name>A0A0F8Y2N0_9ZZZZ</name>
<reference evidence="1" key="1">
    <citation type="journal article" date="2015" name="Nature">
        <title>Complex archaea that bridge the gap between prokaryotes and eukaryotes.</title>
        <authorList>
            <person name="Spang A."/>
            <person name="Saw J.H."/>
            <person name="Jorgensen S.L."/>
            <person name="Zaremba-Niedzwiedzka K."/>
            <person name="Martijn J."/>
            <person name="Lind A.E."/>
            <person name="van Eijk R."/>
            <person name="Schleper C."/>
            <person name="Guy L."/>
            <person name="Ettema T.J."/>
        </authorList>
    </citation>
    <scope>NUCLEOTIDE SEQUENCE</scope>
</reference>
<comment type="caution">
    <text evidence="1">The sequence shown here is derived from an EMBL/GenBank/DDBJ whole genome shotgun (WGS) entry which is preliminary data.</text>
</comment>
<accession>A0A0F8Y2N0</accession>
<dbReference type="AlphaFoldDB" id="A0A0F8Y2N0"/>